<dbReference type="InterPro" id="IPR000601">
    <property type="entry name" value="PKD_dom"/>
</dbReference>
<dbReference type="Proteomes" id="UP000183080">
    <property type="component" value="Unassembled WGS sequence"/>
</dbReference>
<dbReference type="Gene3D" id="2.60.40.10">
    <property type="entry name" value="Immunoglobulins"/>
    <property type="match status" value="4"/>
</dbReference>
<dbReference type="PANTHER" id="PTHR46182">
    <property type="entry name" value="FI19480P1"/>
    <property type="match status" value="1"/>
</dbReference>
<evidence type="ECO:0000313" key="2">
    <source>
        <dbReference type="EMBL" id="OIR21258.1"/>
    </source>
</evidence>
<reference evidence="2 3" key="1">
    <citation type="submission" date="2016-08" db="EMBL/GenBank/DDBJ databases">
        <title>New Insights into Marine Group III Euryarchaeota, from dark to light.</title>
        <authorList>
            <person name="Haro-Moreno J.M."/>
            <person name="Rodriguez-Valera F."/>
            <person name="Lopez-Garcia P."/>
            <person name="Moreira D."/>
            <person name="Martin-Cuadrado A.B."/>
        </authorList>
    </citation>
    <scope>NUCLEOTIDE SEQUENCE [LARGE SCALE GENOMIC DNA]</scope>
    <source>
        <strain evidence="2">CG-Epi1</strain>
    </source>
</reference>
<organism evidence="2 3">
    <name type="scientific">Marine Group III euryarchaeote CG-Epi1</name>
    <dbReference type="NCBI Taxonomy" id="1888995"/>
    <lineage>
        <taxon>Archaea</taxon>
        <taxon>Methanobacteriati</taxon>
        <taxon>Thermoplasmatota</taxon>
        <taxon>Thermoplasmata</taxon>
        <taxon>Candidatus Thermoprofundales</taxon>
    </lineage>
</organism>
<dbReference type="Pfam" id="PF22352">
    <property type="entry name" value="K319L-like_PKD"/>
    <property type="match status" value="1"/>
</dbReference>
<dbReference type="SUPFAM" id="SSF49299">
    <property type="entry name" value="PKD domain"/>
    <property type="match status" value="3"/>
</dbReference>
<proteinExistence type="predicted"/>
<dbReference type="PANTHER" id="PTHR46182:SF2">
    <property type="entry name" value="FI19480P1"/>
    <property type="match status" value="1"/>
</dbReference>
<dbReference type="InterPro" id="IPR022409">
    <property type="entry name" value="PKD/Chitinase_dom"/>
</dbReference>
<protein>
    <recommendedName>
        <fullName evidence="1">PKD domain-containing protein</fullName>
    </recommendedName>
</protein>
<name>A0A1J5TJX6_9ARCH</name>
<feature type="domain" description="PKD" evidence="1">
    <location>
        <begin position="147"/>
        <end position="217"/>
    </location>
</feature>
<dbReference type="STRING" id="1888995.BD935_00560"/>
<evidence type="ECO:0000259" key="1">
    <source>
        <dbReference type="PROSITE" id="PS50093"/>
    </source>
</evidence>
<dbReference type="SMART" id="SM00089">
    <property type="entry name" value="PKD"/>
    <property type="match status" value="4"/>
</dbReference>
<feature type="domain" description="PKD" evidence="1">
    <location>
        <begin position="221"/>
        <end position="302"/>
    </location>
</feature>
<comment type="caution">
    <text evidence="2">The sequence shown here is derived from an EMBL/GenBank/DDBJ whole genome shotgun (WGS) entry which is preliminary data.</text>
</comment>
<dbReference type="Pfam" id="PF18911">
    <property type="entry name" value="PKD_4"/>
    <property type="match status" value="3"/>
</dbReference>
<dbReference type="CDD" id="cd00146">
    <property type="entry name" value="PKD"/>
    <property type="match status" value="3"/>
</dbReference>
<dbReference type="PROSITE" id="PS50093">
    <property type="entry name" value="PKD"/>
    <property type="match status" value="3"/>
</dbReference>
<dbReference type="EMBL" id="MIZA01000001">
    <property type="protein sequence ID" value="OIR21258.1"/>
    <property type="molecule type" value="Genomic_DNA"/>
</dbReference>
<dbReference type="InterPro" id="IPR013783">
    <property type="entry name" value="Ig-like_fold"/>
</dbReference>
<sequence>MKKIQNICIALAIVAICFSGCLGENEDSDKNTAPEALIMMPRQADIVEAGKPFTIDGSASKDADGDELQYKWTLSGLGSPIDLSNKVSDTVIIDNAGKDLVLTLLVQDPGGLTSQDIVVITVEPGNRPPTAIITTPTNGGAYSEGNEIVFSGLASSDPDNDFLTYTWDLSEAGGPSYTASKQSKFSLDLSEGQYSISLTVEDPDGESSTATHSFTVTNLPPVSKITSDVNSLFVGENIQLSGEDSYDPEGGALDFLWNFGDNKTSSLKSPEYSWNSPGTFTVSLTVEDGEGQETTSTKDIEVKSLGPVASFTFSSGEKIRTDDNVTLDASDSSALGAPIKEYKWNFGNGDELTTNESSAEYSWNLGGYYNVTLTVIDDDGETGEVTKMLQVVPEDYVDEGQGNELVDGNEDTVSYNLPVQIFVSSLQIEFTDIGCVGLGGALSYVITLQDSDGNQIAEENGNVACGESASWNEIISNDDNSMVLGDYQVAIELTNGGTPVQANWNYRFEIIYNF</sequence>
<dbReference type="InterPro" id="IPR029865">
    <property type="entry name" value="KIAA0319-like"/>
</dbReference>
<dbReference type="GO" id="GO:0016020">
    <property type="term" value="C:membrane"/>
    <property type="evidence" value="ECO:0007669"/>
    <property type="project" value="TreeGrafter"/>
</dbReference>
<dbReference type="InterPro" id="IPR035986">
    <property type="entry name" value="PKD_dom_sf"/>
</dbReference>
<feature type="domain" description="PKD" evidence="1">
    <location>
        <begin position="336"/>
        <end position="391"/>
    </location>
</feature>
<gene>
    <name evidence="2" type="ORF">BD935_00560</name>
</gene>
<dbReference type="AlphaFoldDB" id="A0A1J5TJX6"/>
<evidence type="ECO:0000313" key="3">
    <source>
        <dbReference type="Proteomes" id="UP000183080"/>
    </source>
</evidence>
<accession>A0A1J5TJX6</accession>
<dbReference type="GO" id="GO:0031410">
    <property type="term" value="C:cytoplasmic vesicle"/>
    <property type="evidence" value="ECO:0007669"/>
    <property type="project" value="TreeGrafter"/>
</dbReference>